<gene>
    <name evidence="7" type="ORF">KME15_21125</name>
</gene>
<dbReference type="EMBL" id="JAHHHD010000031">
    <property type="protein sequence ID" value="MBW4661187.1"/>
    <property type="molecule type" value="Genomic_DNA"/>
</dbReference>
<keyword evidence="6" id="KW-0326">Glycosidase</keyword>
<keyword evidence="5" id="KW-0119">Carbohydrate metabolism</keyword>
<name>A0A951QE21_9CYAN</name>
<dbReference type="Proteomes" id="UP000757435">
    <property type="component" value="Unassembled WGS sequence"/>
</dbReference>
<evidence type="ECO:0000256" key="1">
    <source>
        <dbReference type="ARBA" id="ARBA00000094"/>
    </source>
</evidence>
<comment type="caution">
    <text evidence="7">The sequence shown here is derived from an EMBL/GenBank/DDBJ whole genome shotgun (WGS) entry which is preliminary data.</text>
</comment>
<reference evidence="7" key="1">
    <citation type="submission" date="2021-05" db="EMBL/GenBank/DDBJ databases">
        <authorList>
            <person name="Pietrasiak N."/>
            <person name="Ward R."/>
            <person name="Stajich J.E."/>
            <person name="Kurbessoian T."/>
        </authorList>
    </citation>
    <scope>NUCLEOTIDE SEQUENCE</scope>
    <source>
        <strain evidence="7">UHER 2000/2452</strain>
    </source>
</reference>
<reference evidence="7" key="2">
    <citation type="journal article" date="2022" name="Microbiol. Resour. Announc.">
        <title>Metagenome Sequencing to Explore Phylogenomics of Terrestrial Cyanobacteria.</title>
        <authorList>
            <person name="Ward R.D."/>
            <person name="Stajich J.E."/>
            <person name="Johansen J.R."/>
            <person name="Huntemann M."/>
            <person name="Clum A."/>
            <person name="Foster B."/>
            <person name="Foster B."/>
            <person name="Roux S."/>
            <person name="Palaniappan K."/>
            <person name="Varghese N."/>
            <person name="Mukherjee S."/>
            <person name="Reddy T.B.K."/>
            <person name="Daum C."/>
            <person name="Copeland A."/>
            <person name="Chen I.A."/>
            <person name="Ivanova N.N."/>
            <person name="Kyrpides N.C."/>
            <person name="Shapiro N."/>
            <person name="Eloe-Fadrosh E.A."/>
            <person name="Pietrasiak N."/>
        </authorList>
    </citation>
    <scope>NUCLEOTIDE SEQUENCE</scope>
    <source>
        <strain evidence="7">UHER 2000/2452</strain>
    </source>
</reference>
<dbReference type="GO" id="GO:0033926">
    <property type="term" value="F:endo-alpha-N-acetylgalactosaminidase activity"/>
    <property type="evidence" value="ECO:0007669"/>
    <property type="project" value="InterPro"/>
</dbReference>
<protein>
    <recommendedName>
        <fullName evidence="3">beta-fructofuranosidase</fullName>
        <ecNumber evidence="3">3.2.1.26</ecNumber>
    </recommendedName>
</protein>
<comment type="similarity">
    <text evidence="2">Belongs to the glycosyl hydrolase 100 family.</text>
</comment>
<dbReference type="PANTHER" id="PTHR31916">
    <property type="match status" value="1"/>
</dbReference>
<dbReference type="Pfam" id="PF12899">
    <property type="entry name" value="Glyco_hydro_100"/>
    <property type="match status" value="1"/>
</dbReference>
<evidence type="ECO:0000256" key="2">
    <source>
        <dbReference type="ARBA" id="ARBA00007671"/>
    </source>
</evidence>
<dbReference type="Gene3D" id="1.50.10.10">
    <property type="match status" value="2"/>
</dbReference>
<dbReference type="InterPro" id="IPR008928">
    <property type="entry name" value="6-hairpin_glycosidase_sf"/>
</dbReference>
<dbReference type="EC" id="3.2.1.26" evidence="3"/>
<organism evidence="7 8">
    <name type="scientific">Drouetiella hepatica Uher 2000/2452</name>
    <dbReference type="NCBI Taxonomy" id="904376"/>
    <lineage>
        <taxon>Bacteria</taxon>
        <taxon>Bacillati</taxon>
        <taxon>Cyanobacteriota</taxon>
        <taxon>Cyanophyceae</taxon>
        <taxon>Oculatellales</taxon>
        <taxon>Oculatellaceae</taxon>
        <taxon>Drouetiella</taxon>
    </lineage>
</organism>
<dbReference type="PANTHER" id="PTHR31916:SF28">
    <property type="entry name" value="NEUTRAL_ALKALINE INVERTASE 3, CHLOROPLASTIC"/>
    <property type="match status" value="1"/>
</dbReference>
<evidence type="ECO:0000313" key="8">
    <source>
        <dbReference type="Proteomes" id="UP000757435"/>
    </source>
</evidence>
<evidence type="ECO:0000256" key="4">
    <source>
        <dbReference type="ARBA" id="ARBA00022801"/>
    </source>
</evidence>
<accession>A0A951QE21</accession>
<evidence type="ECO:0000313" key="7">
    <source>
        <dbReference type="EMBL" id="MBW4661187.1"/>
    </source>
</evidence>
<dbReference type="InterPro" id="IPR024746">
    <property type="entry name" value="Glyco_hydro_100"/>
</dbReference>
<dbReference type="SUPFAM" id="SSF48208">
    <property type="entry name" value="Six-hairpin glycosidases"/>
    <property type="match status" value="1"/>
</dbReference>
<dbReference type="GO" id="GO:0005975">
    <property type="term" value="P:carbohydrate metabolic process"/>
    <property type="evidence" value="ECO:0007669"/>
    <property type="project" value="InterPro"/>
</dbReference>
<keyword evidence="4 7" id="KW-0378">Hydrolase</keyword>
<comment type="catalytic activity">
    <reaction evidence="1">
        <text>Hydrolysis of terminal non-reducing beta-D-fructofuranoside residues in beta-D-fructofuranosides.</text>
        <dbReference type="EC" id="3.2.1.26"/>
    </reaction>
</comment>
<dbReference type="InterPro" id="IPR012341">
    <property type="entry name" value="6hp_glycosidase-like_sf"/>
</dbReference>
<dbReference type="GO" id="GO:0004564">
    <property type="term" value="F:beta-fructofuranosidase activity"/>
    <property type="evidence" value="ECO:0007669"/>
    <property type="project" value="UniProtKB-EC"/>
</dbReference>
<evidence type="ECO:0000256" key="3">
    <source>
        <dbReference type="ARBA" id="ARBA00012758"/>
    </source>
</evidence>
<sequence>MPDVEIQEAVKSARSLFYEKALVQFEGEWVGAIAAILQPVGMDSSASAPDLNYGEIFIRDNVPVMVYLLTQGKYSTVRHFLEVCLRLQSDQPQTRGIFPTSFVEVDGKLVADYGQRAIGRVVSVDATLWWVILAHAYVQKSGDRAFASQPSIQAGIQRFLGLILPPSFREAPTLHVPDGAFMIDRPLDVWGAPLEIQVLLHGALLSAAGLMKMAIESPDFEYLGDRIQQTVDHARRLHRYLQKHYWVTGQKIQVMRRYPTEQYGEAIENEHNIQVETIPDWLQQWLGDRGGYLIGNMRTGKPDFRFFTLGNCLGAIFDVLDCDQQSELFGLVVQNQEELIAQMPLRICHPPIDGADWQIKTGYDRKNSPGCYHNGGHWPCLTWFLAAAILRQPSSGSTHDSAFAAEMNLLELSYQKMLSQLPQQNWAEYFDGSTAAWVGQQARLYQTWTIVGFLLMHHLLKVNPADAAILNVPRLQDFC</sequence>
<proteinExistence type="inferred from homology"/>
<evidence type="ECO:0000256" key="5">
    <source>
        <dbReference type="ARBA" id="ARBA00023277"/>
    </source>
</evidence>
<evidence type="ECO:0000256" key="6">
    <source>
        <dbReference type="ARBA" id="ARBA00023295"/>
    </source>
</evidence>
<dbReference type="AlphaFoldDB" id="A0A951QE21"/>